<feature type="transmembrane region" description="Helical" evidence="7">
    <location>
        <begin position="159"/>
        <end position="180"/>
    </location>
</feature>
<evidence type="ECO:0000256" key="6">
    <source>
        <dbReference type="ARBA" id="ARBA00023136"/>
    </source>
</evidence>
<evidence type="ECO:0000259" key="8">
    <source>
        <dbReference type="Pfam" id="PF09335"/>
    </source>
</evidence>
<comment type="subcellular location">
    <subcellularLocation>
        <location evidence="1">Cell membrane</location>
        <topology evidence="1">Multi-pass membrane protein</topology>
    </subcellularLocation>
</comment>
<dbReference type="InterPro" id="IPR032816">
    <property type="entry name" value="VTT_dom"/>
</dbReference>
<comment type="caution">
    <text evidence="9">The sequence shown here is derived from an EMBL/GenBank/DDBJ whole genome shotgun (WGS) entry which is preliminary data.</text>
</comment>
<keyword evidence="4 7" id="KW-0812">Transmembrane</keyword>
<feature type="domain" description="VTT" evidence="8">
    <location>
        <begin position="95"/>
        <end position="208"/>
    </location>
</feature>
<reference evidence="9" key="1">
    <citation type="submission" date="2019-09" db="EMBL/GenBank/DDBJ databases">
        <title>Characterisation of the sponge microbiome using genome-centric metagenomics.</title>
        <authorList>
            <person name="Engelberts J.P."/>
            <person name="Robbins S.J."/>
            <person name="De Goeij J.M."/>
            <person name="Aranda M."/>
            <person name="Bell S.C."/>
            <person name="Webster N.S."/>
        </authorList>
    </citation>
    <scope>NUCLEOTIDE SEQUENCE</scope>
    <source>
        <strain evidence="9">SB0661_bin_32</strain>
    </source>
</reference>
<evidence type="ECO:0000256" key="2">
    <source>
        <dbReference type="ARBA" id="ARBA00010792"/>
    </source>
</evidence>
<keyword evidence="5 7" id="KW-1133">Transmembrane helix</keyword>
<accession>A0A6B1D1R1</accession>
<dbReference type="GO" id="GO:0005886">
    <property type="term" value="C:plasma membrane"/>
    <property type="evidence" value="ECO:0007669"/>
    <property type="project" value="UniProtKB-SubCell"/>
</dbReference>
<comment type="similarity">
    <text evidence="2">Belongs to the DedA family.</text>
</comment>
<evidence type="ECO:0000256" key="7">
    <source>
        <dbReference type="SAM" id="Phobius"/>
    </source>
</evidence>
<feature type="transmembrane region" description="Helical" evidence="7">
    <location>
        <begin position="74"/>
        <end position="104"/>
    </location>
</feature>
<sequence>MNTAGDTEQIQNETRSAAGGDRLTILEEAGAEELDSARPNPWMTALQIIGILAIVAGAFWLGTQRELVQRFSQWGYFSSFLISLIGSATVILPAPGLALILALGAHLNPVFLGIVAGFGSGLGELSGYLAGKAGRNLVSGEGRFTAFLHRMTTRFTTPALFILAILPLPIFDFAGILAGALRMPVLRFLAVVISGKIIKHALAAYLGAEFFEMVLTRYGF</sequence>
<keyword evidence="3" id="KW-1003">Cell membrane</keyword>
<evidence type="ECO:0000313" key="9">
    <source>
        <dbReference type="EMBL" id="MYC93333.1"/>
    </source>
</evidence>
<keyword evidence="6 7" id="KW-0472">Membrane</keyword>
<protein>
    <recommendedName>
        <fullName evidence="8">VTT domain-containing protein</fullName>
    </recommendedName>
</protein>
<evidence type="ECO:0000256" key="5">
    <source>
        <dbReference type="ARBA" id="ARBA00022989"/>
    </source>
</evidence>
<dbReference type="PANTHER" id="PTHR42709:SF6">
    <property type="entry name" value="UNDECAPRENYL PHOSPHATE TRANSPORTER A"/>
    <property type="match status" value="1"/>
</dbReference>
<organism evidence="9">
    <name type="scientific">Caldilineaceae bacterium SB0661_bin_32</name>
    <dbReference type="NCBI Taxonomy" id="2605255"/>
    <lineage>
        <taxon>Bacteria</taxon>
        <taxon>Bacillati</taxon>
        <taxon>Chloroflexota</taxon>
        <taxon>Caldilineae</taxon>
        <taxon>Caldilineales</taxon>
        <taxon>Caldilineaceae</taxon>
    </lineage>
</organism>
<feature type="transmembrane region" description="Helical" evidence="7">
    <location>
        <begin position="110"/>
        <end position="130"/>
    </location>
</feature>
<dbReference type="EMBL" id="VXMH01000001">
    <property type="protein sequence ID" value="MYC93333.1"/>
    <property type="molecule type" value="Genomic_DNA"/>
</dbReference>
<dbReference type="Pfam" id="PF09335">
    <property type="entry name" value="VTT_dom"/>
    <property type="match status" value="1"/>
</dbReference>
<gene>
    <name evidence="9" type="ORF">F4X14_00035</name>
</gene>
<evidence type="ECO:0000256" key="1">
    <source>
        <dbReference type="ARBA" id="ARBA00004651"/>
    </source>
</evidence>
<name>A0A6B1D1R1_9CHLR</name>
<evidence type="ECO:0000256" key="4">
    <source>
        <dbReference type="ARBA" id="ARBA00022692"/>
    </source>
</evidence>
<proteinExistence type="inferred from homology"/>
<dbReference type="InterPro" id="IPR051311">
    <property type="entry name" value="DedA_domain"/>
</dbReference>
<evidence type="ECO:0000256" key="3">
    <source>
        <dbReference type="ARBA" id="ARBA00022475"/>
    </source>
</evidence>
<dbReference type="AlphaFoldDB" id="A0A6B1D1R1"/>
<dbReference type="PANTHER" id="PTHR42709">
    <property type="entry name" value="ALKALINE PHOSPHATASE LIKE PROTEIN"/>
    <property type="match status" value="1"/>
</dbReference>
<feature type="transmembrane region" description="Helical" evidence="7">
    <location>
        <begin position="42"/>
        <end position="62"/>
    </location>
</feature>